<dbReference type="NCBIfam" id="TIGR00916">
    <property type="entry name" value="2A0604s01"/>
    <property type="match status" value="1"/>
</dbReference>
<evidence type="ECO:0000256" key="3">
    <source>
        <dbReference type="ARBA" id="ARBA00022475"/>
    </source>
</evidence>
<name>A0A239VKH4_9MICO</name>
<dbReference type="InterPro" id="IPR054384">
    <property type="entry name" value="SecDF_P1_head"/>
</dbReference>
<comment type="subcellular location">
    <subcellularLocation>
        <location evidence="1 9">Cell membrane</location>
        <topology evidence="1 9">Multi-pass membrane protein</topology>
    </subcellularLocation>
</comment>
<keyword evidence="8 9" id="KW-0472">Membrane</keyword>
<feature type="domain" description="Protein export membrane protein SecD/SecF C-terminal" evidence="11">
    <location>
        <begin position="424"/>
        <end position="600"/>
    </location>
</feature>
<dbReference type="InterPro" id="IPR048631">
    <property type="entry name" value="SecD_1st"/>
</dbReference>
<reference evidence="14 15" key="1">
    <citation type="submission" date="2017-06" db="EMBL/GenBank/DDBJ databases">
        <authorList>
            <consortium name="Pathogen Informatics"/>
        </authorList>
    </citation>
    <scope>NUCLEOTIDE SEQUENCE [LARGE SCALE GENOMIC DNA]</scope>
    <source>
        <strain evidence="14 15">NCTC13039</strain>
    </source>
</reference>
<dbReference type="Pfam" id="PF22599">
    <property type="entry name" value="SecDF_P1_head"/>
    <property type="match status" value="1"/>
</dbReference>
<feature type="domain" description="Protein translocase subunit SecDF P1" evidence="12">
    <location>
        <begin position="86"/>
        <end position="141"/>
    </location>
</feature>
<dbReference type="STRING" id="1121387.GCA_000429885_00017"/>
<dbReference type="Gene3D" id="3.30.70.3400">
    <property type="match status" value="1"/>
</dbReference>
<organism evidence="14 15">
    <name type="scientific">Dermatophilus congolensis</name>
    <dbReference type="NCBI Taxonomy" id="1863"/>
    <lineage>
        <taxon>Bacteria</taxon>
        <taxon>Bacillati</taxon>
        <taxon>Actinomycetota</taxon>
        <taxon>Actinomycetes</taxon>
        <taxon>Micrococcales</taxon>
        <taxon>Dermatophilaceae</taxon>
        <taxon>Dermatophilus</taxon>
    </lineage>
</organism>
<dbReference type="PANTHER" id="PTHR30081">
    <property type="entry name" value="PROTEIN-EXPORT MEMBRANE PROTEIN SEC"/>
    <property type="match status" value="1"/>
</dbReference>
<feature type="transmembrane region" description="Helical" evidence="9">
    <location>
        <begin position="30"/>
        <end position="51"/>
    </location>
</feature>
<dbReference type="InterPro" id="IPR005791">
    <property type="entry name" value="SecD"/>
</dbReference>
<evidence type="ECO:0000256" key="2">
    <source>
        <dbReference type="ARBA" id="ARBA00022448"/>
    </source>
</evidence>
<evidence type="ECO:0000256" key="6">
    <source>
        <dbReference type="ARBA" id="ARBA00022989"/>
    </source>
</evidence>
<dbReference type="GO" id="GO:0065002">
    <property type="term" value="P:intracellular protein transmembrane transport"/>
    <property type="evidence" value="ECO:0007669"/>
    <property type="project" value="UniProtKB-UniRule"/>
</dbReference>
<dbReference type="PANTHER" id="PTHR30081:SF1">
    <property type="entry name" value="PROTEIN TRANSLOCASE SUBUNIT SECD"/>
    <property type="match status" value="1"/>
</dbReference>
<feature type="compositionally biased region" description="Pro residues" evidence="10">
    <location>
        <begin position="206"/>
        <end position="219"/>
    </location>
</feature>
<evidence type="ECO:0000256" key="8">
    <source>
        <dbReference type="ARBA" id="ARBA00023136"/>
    </source>
</evidence>
<dbReference type="GO" id="GO:0015450">
    <property type="term" value="F:protein-transporting ATPase activity"/>
    <property type="evidence" value="ECO:0007669"/>
    <property type="project" value="InterPro"/>
</dbReference>
<dbReference type="EMBL" id="LT906453">
    <property type="protein sequence ID" value="SNV22775.1"/>
    <property type="molecule type" value="Genomic_DNA"/>
</dbReference>
<dbReference type="Pfam" id="PF21760">
    <property type="entry name" value="SecD_1st"/>
    <property type="match status" value="1"/>
</dbReference>
<keyword evidence="3 9" id="KW-1003">Cell membrane</keyword>
<keyword evidence="7 9" id="KW-0811">Translocation</keyword>
<feature type="compositionally biased region" description="Low complexity" evidence="10">
    <location>
        <begin position="220"/>
        <end position="254"/>
    </location>
</feature>
<evidence type="ECO:0000259" key="12">
    <source>
        <dbReference type="Pfam" id="PF21760"/>
    </source>
</evidence>
<feature type="transmembrane region" description="Helical" evidence="9">
    <location>
        <begin position="573"/>
        <end position="600"/>
    </location>
</feature>
<dbReference type="KEGG" id="dco:SAMEA4475696_1648"/>
<evidence type="ECO:0000256" key="5">
    <source>
        <dbReference type="ARBA" id="ARBA00022927"/>
    </source>
</evidence>
<proteinExistence type="inferred from homology"/>
<evidence type="ECO:0000256" key="4">
    <source>
        <dbReference type="ARBA" id="ARBA00022692"/>
    </source>
</evidence>
<keyword evidence="4 9" id="KW-0812">Transmembrane</keyword>
<feature type="domain" description="SecDF P1 head subdomain" evidence="13">
    <location>
        <begin position="307"/>
        <end position="422"/>
    </location>
</feature>
<dbReference type="GeneID" id="63459850"/>
<dbReference type="Gene3D" id="3.30.1360.200">
    <property type="match status" value="1"/>
</dbReference>
<dbReference type="AlphaFoldDB" id="A0A239VKH4"/>
<evidence type="ECO:0000256" key="7">
    <source>
        <dbReference type="ARBA" id="ARBA00023010"/>
    </source>
</evidence>
<feature type="transmembrane region" description="Helical" evidence="9">
    <location>
        <begin position="469"/>
        <end position="493"/>
    </location>
</feature>
<dbReference type="PRINTS" id="PR01217">
    <property type="entry name" value="PRICHEXTENSN"/>
</dbReference>
<feature type="region of interest" description="Disordered" evidence="10">
    <location>
        <begin position="144"/>
        <end position="259"/>
    </location>
</feature>
<evidence type="ECO:0000256" key="1">
    <source>
        <dbReference type="ARBA" id="ARBA00004651"/>
    </source>
</evidence>
<feature type="transmembrane region" description="Helical" evidence="9">
    <location>
        <begin position="499"/>
        <end position="520"/>
    </location>
</feature>
<keyword evidence="5 9" id="KW-0653">Protein transport</keyword>
<dbReference type="GO" id="GO:0005886">
    <property type="term" value="C:plasma membrane"/>
    <property type="evidence" value="ECO:0007669"/>
    <property type="project" value="UniProtKB-SubCell"/>
</dbReference>
<evidence type="ECO:0000256" key="10">
    <source>
        <dbReference type="SAM" id="MobiDB-lite"/>
    </source>
</evidence>
<feature type="region of interest" description="Disordered" evidence="10">
    <location>
        <begin position="1"/>
        <end position="23"/>
    </location>
</feature>
<evidence type="ECO:0000259" key="11">
    <source>
        <dbReference type="Pfam" id="PF02355"/>
    </source>
</evidence>
<accession>A0A239VKH4</accession>
<dbReference type="HAMAP" id="MF_01463_B">
    <property type="entry name" value="SecD_B"/>
    <property type="match status" value="1"/>
</dbReference>
<keyword evidence="6 9" id="KW-1133">Transmembrane helix</keyword>
<comment type="subunit">
    <text evidence="9">Forms a complex with SecF. Part of the essential Sec protein translocation apparatus which comprises SecA, SecYEG and auxiliary proteins SecDF. Other proteins may also be involved.</text>
</comment>
<keyword evidence="15" id="KW-1185">Reference proteome</keyword>
<feature type="compositionally biased region" description="Pro residues" evidence="10">
    <location>
        <begin position="147"/>
        <end position="159"/>
    </location>
</feature>
<dbReference type="Pfam" id="PF02355">
    <property type="entry name" value="SecD_SecF_C"/>
    <property type="match status" value="1"/>
</dbReference>
<evidence type="ECO:0000259" key="13">
    <source>
        <dbReference type="Pfam" id="PF22599"/>
    </source>
</evidence>
<evidence type="ECO:0000313" key="14">
    <source>
        <dbReference type="EMBL" id="SNV22775.1"/>
    </source>
</evidence>
<dbReference type="GO" id="GO:0006605">
    <property type="term" value="P:protein targeting"/>
    <property type="evidence" value="ECO:0007669"/>
    <property type="project" value="UniProtKB-UniRule"/>
</dbReference>
<evidence type="ECO:0000256" key="9">
    <source>
        <dbReference type="HAMAP-Rule" id="MF_01463"/>
    </source>
</evidence>
<dbReference type="NCBIfam" id="TIGR01129">
    <property type="entry name" value="secD"/>
    <property type="match status" value="1"/>
</dbReference>
<evidence type="ECO:0000313" key="15">
    <source>
        <dbReference type="Proteomes" id="UP000242637"/>
    </source>
</evidence>
<gene>
    <name evidence="14" type="primary">secDF_1</name>
    <name evidence="9" type="synonym">secD</name>
    <name evidence="14" type="ORF">SAMEA4475696_01648</name>
</gene>
<keyword evidence="2 9" id="KW-0813">Transport</keyword>
<feature type="transmembrane region" description="Helical" evidence="9">
    <location>
        <begin position="445"/>
        <end position="462"/>
    </location>
</feature>
<feature type="transmembrane region" description="Helical" evidence="9">
    <location>
        <begin position="548"/>
        <end position="567"/>
    </location>
</feature>
<feature type="compositionally biased region" description="Low complexity" evidence="10">
    <location>
        <begin position="160"/>
        <end position="205"/>
    </location>
</feature>
<comment type="function">
    <text evidence="9">Part of the Sec protein translocase complex. Interacts with the SecYEG preprotein conducting channel. SecDF uses the proton motive force (PMF) to complete protein translocation after the ATP-dependent function of SecA.</text>
</comment>
<comment type="similarity">
    <text evidence="9">Belongs to the SecD/SecF family. SecD subfamily.</text>
</comment>
<dbReference type="Proteomes" id="UP000242637">
    <property type="component" value="Chromosome 1"/>
</dbReference>
<dbReference type="InterPro" id="IPR055344">
    <property type="entry name" value="SecD_SecF_C_bact"/>
</dbReference>
<dbReference type="InterPro" id="IPR048634">
    <property type="entry name" value="SecD_SecF_C"/>
</dbReference>
<dbReference type="GO" id="GO:0043952">
    <property type="term" value="P:protein transport by the Sec complex"/>
    <property type="evidence" value="ECO:0007669"/>
    <property type="project" value="UniProtKB-UniRule"/>
</dbReference>
<dbReference type="InterPro" id="IPR022813">
    <property type="entry name" value="SecD/SecF_arch_bac"/>
</dbReference>
<dbReference type="RefSeq" id="WP_231935357.1">
    <property type="nucleotide sequence ID" value="NZ_JAAFNI010000001.1"/>
</dbReference>
<sequence>MASEGSNVGVESGARRTNTRPAHKRATSDLVICTFISLGLVVLLALSATMWGGQWAPKLGLDLEGGTQMILQPQTQNGQTVDQQQLDQAVDIIRARVDGQGVAEAEVSTLGNNVVVSVPGRMTKQQEDGLRASSQMAFRPVLGMIPVQPPGATPSPTQSPAPSGSASSPPAAKPGTTPAPSGSPSAAATPSASTPAGRPKAAAAPAPAPKPTTPAPTTPAPTGSASPTAAPTGKPTGAPTGKPTAPAAPPTITADVRKDPTKLIEAATSEGWLTPELQEELKQINCQKQEVTKRPDPNKATVACASDGQSLYVLGPTVMDGNNIADASSGMATNPQTGQPTGGYEVQLKTHDDYVQAYATISGYMVKLGQPRNQLAAVLDNRVISAPYFSSAITGGQASISGNFTADQAKLLADQLKFGALPMSFEVQSTDNVSPTVGGDQLRNGLIAGLLGLILVFVYFLWQYRITGLVVVSSVLLVAALTYIILTLLGWGYNLRLTMAGVTGAIVAIGTTADSFIVYFERVRDEAREGKRLAAAVESGWLRARRTILISDSVNLIAAVVLYLLAAANVRGFAFMLIVTTLLDLFVTFLFTHPLLTLLARTKFFSSGHKLSGFDPKTLGTDAGYKGAGRFVPGPTAGAARPTGGSHA</sequence>
<dbReference type="SUPFAM" id="SSF82866">
    <property type="entry name" value="Multidrug efflux transporter AcrB transmembrane domain"/>
    <property type="match status" value="1"/>
</dbReference>
<protein>
    <recommendedName>
        <fullName evidence="9">Protein translocase subunit SecD</fullName>
    </recommendedName>
</protein>